<organism evidence="4 5">
    <name type="scientific">Nocardioides eburneiflavus</name>
    <dbReference type="NCBI Taxonomy" id="2518372"/>
    <lineage>
        <taxon>Bacteria</taxon>
        <taxon>Bacillati</taxon>
        <taxon>Actinomycetota</taxon>
        <taxon>Actinomycetes</taxon>
        <taxon>Propionibacteriales</taxon>
        <taxon>Nocardioidaceae</taxon>
        <taxon>Nocardioides</taxon>
    </lineage>
</organism>
<dbReference type="Pfam" id="PF13360">
    <property type="entry name" value="PQQ_2"/>
    <property type="match status" value="1"/>
</dbReference>
<keyword evidence="5" id="KW-1185">Reference proteome</keyword>
<dbReference type="InterPro" id="IPR002372">
    <property type="entry name" value="PQQ_rpt_dom"/>
</dbReference>
<dbReference type="PANTHER" id="PTHR34512:SF30">
    <property type="entry name" value="OUTER MEMBRANE PROTEIN ASSEMBLY FACTOR BAMB"/>
    <property type="match status" value="1"/>
</dbReference>
<evidence type="ECO:0000259" key="3">
    <source>
        <dbReference type="Pfam" id="PF13360"/>
    </source>
</evidence>
<accession>A0A4Z1CCS4</accession>
<comment type="caution">
    <text evidence="4">The sequence shown here is derived from an EMBL/GenBank/DDBJ whole genome shotgun (WGS) entry which is preliminary data.</text>
</comment>
<keyword evidence="2" id="KW-0732">Signal</keyword>
<dbReference type="SUPFAM" id="SSF50998">
    <property type="entry name" value="Quinoprotein alcohol dehydrogenase-like"/>
    <property type="match status" value="1"/>
</dbReference>
<evidence type="ECO:0000256" key="1">
    <source>
        <dbReference type="SAM" id="MobiDB-lite"/>
    </source>
</evidence>
<dbReference type="AlphaFoldDB" id="A0A4Z1CCS4"/>
<dbReference type="EMBL" id="SRRO01000001">
    <property type="protein sequence ID" value="TGN65526.1"/>
    <property type="molecule type" value="Genomic_DNA"/>
</dbReference>
<protein>
    <recommendedName>
        <fullName evidence="3">Pyrrolo-quinoline quinone repeat domain-containing protein</fullName>
    </recommendedName>
</protein>
<evidence type="ECO:0000256" key="2">
    <source>
        <dbReference type="SAM" id="SignalP"/>
    </source>
</evidence>
<evidence type="ECO:0000313" key="4">
    <source>
        <dbReference type="EMBL" id="TGN65526.1"/>
    </source>
</evidence>
<sequence length="419" mass="43895">MRAARVPSKVMTAVLTVLVSSGCALVASPPDDDARPSSEETSQASEPAPTEPGREPVDPEAFPLAFDGDAKTVFPERPVYDGQLVGTRLVTMTLDQLRARSLPELDTSWQMAPLGLFVDIETQDEQLYALDLRVVEGAGTRAGRLAMTLSRISPATGAVLDEVSWEKTQDVQSSGDPVVKIVAILDDVVVVESSGGDEGSRRTLTAVDLAAGEELWTRRPGSFVAAEGDTVVLETATSGEAGSLVAVDATTGRPRWTGPGSVSTVDLVGVLDDTMTAVVRESADADPEVLSMSLDDGSVSGRTDARLADWSCHPTDGTVVVCSLPGERALGFDLATADEVWQLPTAGRYGVWVSSVRGDYVYGFTSGGRSVVLDAATGRDVTETAGAAPVSSNGYGGLIFYSGQAIFYPAEDDETQTPG</sequence>
<proteinExistence type="predicted"/>
<evidence type="ECO:0000313" key="5">
    <source>
        <dbReference type="Proteomes" id="UP000297496"/>
    </source>
</evidence>
<feature type="chain" id="PRO_5021400336" description="Pyrrolo-quinoline quinone repeat domain-containing protein" evidence="2">
    <location>
        <begin position="27"/>
        <end position="419"/>
    </location>
</feature>
<feature type="domain" description="Pyrrolo-quinoline quinone repeat" evidence="3">
    <location>
        <begin position="148"/>
        <end position="379"/>
    </location>
</feature>
<dbReference type="PANTHER" id="PTHR34512">
    <property type="entry name" value="CELL SURFACE PROTEIN"/>
    <property type="match status" value="1"/>
</dbReference>
<dbReference type="InterPro" id="IPR015943">
    <property type="entry name" value="WD40/YVTN_repeat-like_dom_sf"/>
</dbReference>
<dbReference type="Proteomes" id="UP000297496">
    <property type="component" value="Unassembled WGS sequence"/>
</dbReference>
<feature type="region of interest" description="Disordered" evidence="1">
    <location>
        <begin position="25"/>
        <end position="62"/>
    </location>
</feature>
<dbReference type="PROSITE" id="PS51257">
    <property type="entry name" value="PROKAR_LIPOPROTEIN"/>
    <property type="match status" value="1"/>
</dbReference>
<dbReference type="Gene3D" id="2.130.10.10">
    <property type="entry name" value="YVTN repeat-like/Quinoprotein amine dehydrogenase"/>
    <property type="match status" value="1"/>
</dbReference>
<reference evidence="4 5" key="1">
    <citation type="submission" date="2019-04" db="EMBL/GenBank/DDBJ databases">
        <title>Three New Species of Nocardioides, Nocardioides euryhalodurans sp. nov., Nocardioides seonyuensis sp. nov. and Nocardioides eburneoflavus sp. nov. Isolated from Soil.</title>
        <authorList>
            <person name="Roh S.G."/>
            <person name="Lee C."/>
            <person name="Kim M.-K."/>
            <person name="Kim S.B."/>
        </authorList>
    </citation>
    <scope>NUCLEOTIDE SEQUENCE [LARGE SCALE GENOMIC DNA]</scope>
    <source>
        <strain evidence="4 5">MMS17-SY213</strain>
    </source>
</reference>
<dbReference type="OrthoDB" id="3769141at2"/>
<feature type="signal peptide" evidence="2">
    <location>
        <begin position="1"/>
        <end position="26"/>
    </location>
</feature>
<name>A0A4Z1CCS4_9ACTN</name>
<dbReference type="InterPro" id="IPR011047">
    <property type="entry name" value="Quinoprotein_ADH-like_sf"/>
</dbReference>
<gene>
    <name evidence="4" type="ORF">EXE59_17360</name>
</gene>